<evidence type="ECO:0000313" key="1">
    <source>
        <dbReference type="EMBL" id="KFA90097.1"/>
    </source>
</evidence>
<proteinExistence type="predicted"/>
<reference evidence="1 2" key="1">
    <citation type="submission" date="2014-07" db="EMBL/GenBank/DDBJ databases">
        <title>Draft Genome Sequence of Gephyronic Acid Producer, Cystobacter violaceus Strain Cb vi76.</title>
        <authorList>
            <person name="Stevens D.C."/>
            <person name="Young J."/>
            <person name="Carmichael R."/>
            <person name="Tan J."/>
            <person name="Taylor R.E."/>
        </authorList>
    </citation>
    <scope>NUCLEOTIDE SEQUENCE [LARGE SCALE GENOMIC DNA]</scope>
    <source>
        <strain evidence="1 2">Cb vi76</strain>
    </source>
</reference>
<name>A0A084SNR2_9BACT</name>
<dbReference type="Proteomes" id="UP000028547">
    <property type="component" value="Unassembled WGS sequence"/>
</dbReference>
<evidence type="ECO:0000313" key="2">
    <source>
        <dbReference type="Proteomes" id="UP000028547"/>
    </source>
</evidence>
<dbReference type="RefSeq" id="WP_043403454.1">
    <property type="nucleotide sequence ID" value="NZ_JPMI01000223.1"/>
</dbReference>
<feature type="non-terminal residue" evidence="1">
    <location>
        <position position="1"/>
    </location>
</feature>
<dbReference type="AlphaFoldDB" id="A0A084SNR2"/>
<protein>
    <submittedName>
        <fullName evidence="1">Uncharacterized protein</fullName>
    </submittedName>
</protein>
<gene>
    <name evidence="1" type="ORF">Q664_30775</name>
</gene>
<accession>A0A084SNR2</accession>
<dbReference type="EMBL" id="JPMI01000223">
    <property type="protein sequence ID" value="KFA90097.1"/>
    <property type="molecule type" value="Genomic_DNA"/>
</dbReference>
<comment type="caution">
    <text evidence="1">The sequence shown here is derived from an EMBL/GenBank/DDBJ whole genome shotgun (WGS) entry which is preliminary data.</text>
</comment>
<organism evidence="1 2">
    <name type="scientific">Archangium violaceum Cb vi76</name>
    <dbReference type="NCBI Taxonomy" id="1406225"/>
    <lineage>
        <taxon>Bacteria</taxon>
        <taxon>Pseudomonadati</taxon>
        <taxon>Myxococcota</taxon>
        <taxon>Myxococcia</taxon>
        <taxon>Myxococcales</taxon>
        <taxon>Cystobacterineae</taxon>
        <taxon>Archangiaceae</taxon>
        <taxon>Archangium</taxon>
    </lineage>
</organism>
<sequence>EKYPFGSPRFALVQHDMSLLKNPAEKDPSNWQTRDIQFYTLYMHLDCQPSEMTDVPWLQSFLPFMSSGTPLTGVLARVNIAEDGTGDQKGLNSRTAPTEGNNGKWLKGDVVTVLPKGTIVERCAGRRGNYQEVNVPSKNLTSVWVYDTGNRLVDIPTFTEQVHALRAGGCARLDYPIESGEILGHAGLIKPARLSELTFLNTYGIHLELFASSNFIASDDMPSWHLVQDDTDDDVLCEYDTLLKKISPTGRIATFLQRLGWDSSGFVDFDDVRSYFHSLSHSDRKLLRNSITRNTSFWSIDWKTMASSNQAWVDEFDFGSEAQESANRYSWWRECESKGVPLPARTEGKALLYHYHPLAAMEYIDAHLPAPPIFFVKRTNKEYVVIGPADINIPSQERVWVYEIGKPDWLLGRGQTLQNCEGIGNMGETDLYEALISPATAPGIPTLSASEKRIWAAIWHSEGALEALNTYDSAFLSFGPMQQTVGKPNAKGELQGALHYVKTHAPELFQKYFGQYKLDVTEVDDNPGELVYGHVKLDGRVLKSAAEKQVLRDFIWAYRCVKAMEDTEFRRHFLTHGFNRINIVKGLTANFGGTPVKLSDVYKMELSLSLLLDVHINLPGAAKTIWVKAVKNALGLANNTTLNTSSITEDDEYEMIKEIISLRNDSNMWDPEARAAFIVLCAEDLDDALAQKIGYDNVNDIKAKTGSHSASRYMHDFLKHSR</sequence>